<dbReference type="InterPro" id="IPR002110">
    <property type="entry name" value="Ankyrin_rpt"/>
</dbReference>
<dbReference type="SUPFAM" id="SSF48403">
    <property type="entry name" value="Ankyrin repeat"/>
    <property type="match status" value="1"/>
</dbReference>
<dbReference type="EnsemblMetazoa" id="Aqu2.1.25796_001">
    <property type="protein sequence ID" value="Aqu2.1.25796_001"/>
    <property type="gene ID" value="Aqu2.1.25796"/>
</dbReference>
<organism evidence="1">
    <name type="scientific">Amphimedon queenslandica</name>
    <name type="common">Sponge</name>
    <dbReference type="NCBI Taxonomy" id="400682"/>
    <lineage>
        <taxon>Eukaryota</taxon>
        <taxon>Metazoa</taxon>
        <taxon>Porifera</taxon>
        <taxon>Demospongiae</taxon>
        <taxon>Heteroscleromorpha</taxon>
        <taxon>Haplosclerida</taxon>
        <taxon>Niphatidae</taxon>
        <taxon>Amphimedon</taxon>
    </lineage>
</organism>
<dbReference type="Pfam" id="PF12796">
    <property type="entry name" value="Ank_2"/>
    <property type="match status" value="1"/>
</dbReference>
<reference evidence="1" key="1">
    <citation type="submission" date="2017-05" db="UniProtKB">
        <authorList>
            <consortium name="EnsemblMetazoa"/>
        </authorList>
    </citation>
    <scope>IDENTIFICATION</scope>
</reference>
<protein>
    <submittedName>
        <fullName evidence="1">Uncharacterized protein</fullName>
    </submittedName>
</protein>
<proteinExistence type="predicted"/>
<sequence length="155" mass="17402">HKEAVRLLGLQDPKVLCRVEPDLLYHSISNGWFDVTVDLITIYRYDLDEYYYGSSCLYIAAKGNHIDIVEYLIKECGCDPMMSITEYGCPVPVLHGVATKGLLDVLKCIVTSINGHITSHIMDKQYCDTDGATVLHCAVIHIDAVKYLINHCNCH</sequence>
<accession>A0A1X7UE80</accession>
<dbReference type="InParanoid" id="A0A1X7UE80"/>
<dbReference type="SMART" id="SM00248">
    <property type="entry name" value="ANK"/>
    <property type="match status" value="2"/>
</dbReference>
<dbReference type="Pfam" id="PF00023">
    <property type="entry name" value="Ank"/>
    <property type="match status" value="1"/>
</dbReference>
<name>A0A1X7UE80_AMPQE</name>
<dbReference type="InterPro" id="IPR036770">
    <property type="entry name" value="Ankyrin_rpt-contain_sf"/>
</dbReference>
<evidence type="ECO:0000313" key="1">
    <source>
        <dbReference type="EnsemblMetazoa" id="Aqu2.1.25796_001"/>
    </source>
</evidence>
<dbReference type="Gene3D" id="1.25.40.20">
    <property type="entry name" value="Ankyrin repeat-containing domain"/>
    <property type="match status" value="1"/>
</dbReference>
<dbReference type="AlphaFoldDB" id="A0A1X7UE80"/>